<dbReference type="PANTHER" id="PTHR13693:SF77">
    <property type="entry name" value="8-AMINO-7-OXONONANOATE SYNTHASE"/>
    <property type="match status" value="1"/>
</dbReference>
<name>A0ABP2XDH8_9CHLA</name>
<keyword evidence="3" id="KW-0808">Transferase</keyword>
<proteinExistence type="inferred from homology"/>
<evidence type="ECO:0000256" key="4">
    <source>
        <dbReference type="ARBA" id="ARBA00022898"/>
    </source>
</evidence>
<comment type="similarity">
    <text evidence="2">Belongs to the class-II pyridoxal-phosphate-dependent aminotransferase family. BioF subfamily.</text>
</comment>
<evidence type="ECO:0000256" key="3">
    <source>
        <dbReference type="ARBA" id="ARBA00022679"/>
    </source>
</evidence>
<comment type="caution">
    <text evidence="7">The sequence shown here is derived from an EMBL/GenBank/DDBJ whole genome shotgun (WGS) entry which is preliminary data.</text>
</comment>
<sequence>MPFHLLLKSNLNQQKKKGIYRELSCYPNLVDLTSNDYLGLSRSREFKKSLENSFNQISQLGSTGSRLLSGHSTYAQEVEKKIAEYHGMEDALVFNSGYTANLGLLSSLATAQDRIVYDIRIHASIHDGIRLSKATSFPFRHNDVAHLKQRLARPHNGNTFVCIESIYSLHGSVAPLQAICELCNEYSAYLIVDEAHALGILGEQGEGLVSSLGLQNSVAATVYTFGKALGIHGAAVAGQSVLKDYLINFCRPFIYTTAPSHHTFLLIDLAYQYNQAATSQRKHLQDLTLYFRRVASTLGLSISEENSTTPIQSICVPGHVMVRTLASKLQEHGFDVRPIVSPSVQKNKELLRICLHAFNTKKEVDAFLLKLHEIRKDICVSL</sequence>
<keyword evidence="8" id="KW-1185">Reference proteome</keyword>
<evidence type="ECO:0000256" key="2">
    <source>
        <dbReference type="ARBA" id="ARBA00010008"/>
    </source>
</evidence>
<gene>
    <name evidence="7" type="ORF">H359_0808</name>
</gene>
<dbReference type="RefSeq" id="WP_020370426.1">
    <property type="nucleotide sequence ID" value="NZ_APJW01000003.1"/>
</dbReference>
<dbReference type="InterPro" id="IPR050087">
    <property type="entry name" value="AON_synthase_class-II"/>
</dbReference>
<evidence type="ECO:0000256" key="1">
    <source>
        <dbReference type="ARBA" id="ARBA00001933"/>
    </source>
</evidence>
<keyword evidence="4 5" id="KW-0663">Pyridoxal phosphate</keyword>
<accession>A0ABP2XDH8</accession>
<dbReference type="Proteomes" id="UP000016064">
    <property type="component" value="Unassembled WGS sequence"/>
</dbReference>
<dbReference type="PROSITE" id="PS00599">
    <property type="entry name" value="AA_TRANSFER_CLASS_2"/>
    <property type="match status" value="1"/>
</dbReference>
<dbReference type="Pfam" id="PF00155">
    <property type="entry name" value="Aminotran_1_2"/>
    <property type="match status" value="1"/>
</dbReference>
<feature type="domain" description="Aminotransferase class I/classII large" evidence="6">
    <location>
        <begin position="28"/>
        <end position="368"/>
    </location>
</feature>
<keyword evidence="7" id="KW-0032">Aminotransferase</keyword>
<evidence type="ECO:0000259" key="6">
    <source>
        <dbReference type="Pfam" id="PF00155"/>
    </source>
</evidence>
<dbReference type="GO" id="GO:0008483">
    <property type="term" value="F:transaminase activity"/>
    <property type="evidence" value="ECO:0007669"/>
    <property type="project" value="UniProtKB-KW"/>
</dbReference>
<organism evidence="7 8">
    <name type="scientific">Chlamydia ibidis 10-1398/6</name>
    <dbReference type="NCBI Taxonomy" id="1046581"/>
    <lineage>
        <taxon>Bacteria</taxon>
        <taxon>Pseudomonadati</taxon>
        <taxon>Chlamydiota</taxon>
        <taxon>Chlamydiia</taxon>
        <taxon>Chlamydiales</taxon>
        <taxon>Chlamydiaceae</taxon>
        <taxon>Chlamydia/Chlamydophila group</taxon>
        <taxon>Chlamydia</taxon>
    </lineage>
</organism>
<reference evidence="7 8" key="1">
    <citation type="submission" date="2013-07" db="EMBL/GenBank/DDBJ databases">
        <title>Isolation of a new Chlamydia species from the feral Sacred Ibis (Threskiornis aethiopicus): Chlamydia ibidis.</title>
        <authorList>
            <person name="Vorimore F."/>
            <person name="Hsia R.-C."/>
            <person name="Huot-Creasy H."/>
            <person name="Bastian S."/>
            <person name="Deruyter L."/>
            <person name="Passet A."/>
            <person name="Sachse K."/>
            <person name="Bavoil P."/>
            <person name="Myers G."/>
            <person name="Laroucau K."/>
        </authorList>
    </citation>
    <scope>NUCLEOTIDE SEQUENCE [LARGE SCALE GENOMIC DNA]</scope>
    <source>
        <strain evidence="7 8">10-1398/6</strain>
    </source>
</reference>
<dbReference type="EMBL" id="APJW01000003">
    <property type="protein sequence ID" value="EQM62461.1"/>
    <property type="molecule type" value="Genomic_DNA"/>
</dbReference>
<dbReference type="InterPro" id="IPR004839">
    <property type="entry name" value="Aminotransferase_I/II_large"/>
</dbReference>
<dbReference type="PANTHER" id="PTHR13693">
    <property type="entry name" value="CLASS II AMINOTRANSFERASE/8-AMINO-7-OXONONANOATE SYNTHASE"/>
    <property type="match status" value="1"/>
</dbReference>
<evidence type="ECO:0000313" key="8">
    <source>
        <dbReference type="Proteomes" id="UP000016064"/>
    </source>
</evidence>
<protein>
    <submittedName>
        <fullName evidence="7">Aminotransferase class-V family protein</fullName>
    </submittedName>
</protein>
<dbReference type="InterPro" id="IPR015422">
    <property type="entry name" value="PyrdxlP-dep_Trfase_small"/>
</dbReference>
<dbReference type="SUPFAM" id="SSF53383">
    <property type="entry name" value="PLP-dependent transferases"/>
    <property type="match status" value="1"/>
</dbReference>
<dbReference type="InterPro" id="IPR015421">
    <property type="entry name" value="PyrdxlP-dep_Trfase_major"/>
</dbReference>
<dbReference type="Gene3D" id="3.90.1150.10">
    <property type="entry name" value="Aspartate Aminotransferase, domain 1"/>
    <property type="match status" value="1"/>
</dbReference>
<dbReference type="InterPro" id="IPR001917">
    <property type="entry name" value="Aminotrans_II_pyridoxalP_BS"/>
</dbReference>
<dbReference type="Gene3D" id="3.40.640.10">
    <property type="entry name" value="Type I PLP-dependent aspartate aminotransferase-like (Major domain)"/>
    <property type="match status" value="1"/>
</dbReference>
<comment type="cofactor">
    <cofactor evidence="1 5">
        <name>pyridoxal 5'-phosphate</name>
        <dbReference type="ChEBI" id="CHEBI:597326"/>
    </cofactor>
</comment>
<evidence type="ECO:0000256" key="5">
    <source>
        <dbReference type="RuleBase" id="RU003693"/>
    </source>
</evidence>
<dbReference type="InterPro" id="IPR015424">
    <property type="entry name" value="PyrdxlP-dep_Trfase"/>
</dbReference>
<evidence type="ECO:0000313" key="7">
    <source>
        <dbReference type="EMBL" id="EQM62461.1"/>
    </source>
</evidence>